<name>A0A0F7K3K9_9GAMM</name>
<evidence type="ECO:0000313" key="4">
    <source>
        <dbReference type="EMBL" id="AKH22094.1"/>
    </source>
</evidence>
<organism evidence="4 5">
    <name type="scientific">Sedimenticola thiotaurini</name>
    <dbReference type="NCBI Taxonomy" id="1543721"/>
    <lineage>
        <taxon>Bacteria</taxon>
        <taxon>Pseudomonadati</taxon>
        <taxon>Pseudomonadota</taxon>
        <taxon>Gammaproteobacteria</taxon>
        <taxon>Chromatiales</taxon>
        <taxon>Sedimenticolaceae</taxon>
        <taxon>Sedimenticola</taxon>
    </lineage>
</organism>
<dbReference type="EMBL" id="CP011412">
    <property type="protein sequence ID" value="AKH22094.1"/>
    <property type="molecule type" value="Genomic_DNA"/>
</dbReference>
<keyword evidence="1 4" id="KW-0808">Transferase</keyword>
<dbReference type="InterPro" id="IPR000182">
    <property type="entry name" value="GNAT_dom"/>
</dbReference>
<feature type="domain" description="N-acetyltransferase" evidence="3">
    <location>
        <begin position="1"/>
        <end position="160"/>
    </location>
</feature>
<dbReference type="PANTHER" id="PTHR43877">
    <property type="entry name" value="AMINOALKYLPHOSPHONATE N-ACETYLTRANSFERASE-RELATED-RELATED"/>
    <property type="match status" value="1"/>
</dbReference>
<dbReference type="PANTHER" id="PTHR43877:SF2">
    <property type="entry name" value="AMINOALKYLPHOSPHONATE N-ACETYLTRANSFERASE-RELATED"/>
    <property type="match status" value="1"/>
</dbReference>
<dbReference type="InterPro" id="IPR050832">
    <property type="entry name" value="Bact_Acetyltransf"/>
</dbReference>
<evidence type="ECO:0000313" key="5">
    <source>
        <dbReference type="Proteomes" id="UP000034410"/>
    </source>
</evidence>
<dbReference type="SUPFAM" id="SSF55729">
    <property type="entry name" value="Acyl-CoA N-acyltransferases (Nat)"/>
    <property type="match status" value="1"/>
</dbReference>
<keyword evidence="2" id="KW-0012">Acyltransferase</keyword>
<proteinExistence type="predicted"/>
<gene>
    <name evidence="4" type="ORF">AAY24_06540</name>
</gene>
<dbReference type="CDD" id="cd04301">
    <property type="entry name" value="NAT_SF"/>
    <property type="match status" value="1"/>
</dbReference>
<evidence type="ECO:0000259" key="3">
    <source>
        <dbReference type="PROSITE" id="PS51186"/>
    </source>
</evidence>
<protein>
    <submittedName>
        <fullName evidence="4">GNAT family acetyltransferase</fullName>
    </submittedName>
</protein>
<evidence type="ECO:0000256" key="2">
    <source>
        <dbReference type="ARBA" id="ARBA00023315"/>
    </source>
</evidence>
<accession>A0A0F7K3K9</accession>
<dbReference type="Pfam" id="PF00583">
    <property type="entry name" value="Acetyltransf_1"/>
    <property type="match status" value="1"/>
</dbReference>
<dbReference type="PROSITE" id="PS51186">
    <property type="entry name" value="GNAT"/>
    <property type="match status" value="1"/>
</dbReference>
<sequence>MIEIVQADLAQPRHAGALLELLDAYARDPMGGGQPLSGFTRKNLVTELRKRSAAVSFLAFADGQPVGLVNCFEGFSTFRCRPLLNIHDVVVLDGYRGQGIARRLLERVEAHARERGCCKLTLEVLAGNRRARSVYQQAGFSGYELDPSTGQALFWEKSLE</sequence>
<evidence type="ECO:0000256" key="1">
    <source>
        <dbReference type="ARBA" id="ARBA00022679"/>
    </source>
</evidence>
<dbReference type="Gene3D" id="3.40.630.30">
    <property type="match status" value="1"/>
</dbReference>
<reference evidence="4 5" key="1">
    <citation type="journal article" date="2015" name="Genome Announc.">
        <title>Complete Genome Sequence of Sedimenticola thiotaurini Strain SIP-G1, a Polyphosphate- and Polyhydroxyalkanoate-Accumulating Sulfur-Oxidizing Gammaproteobacterium Isolated from Salt Marsh Sediments.</title>
        <authorList>
            <person name="Flood B.E."/>
            <person name="Jones D.S."/>
            <person name="Bailey J.V."/>
        </authorList>
    </citation>
    <scope>NUCLEOTIDE SEQUENCE [LARGE SCALE GENOMIC DNA]</scope>
    <source>
        <strain evidence="4 5">SIP-G1</strain>
    </source>
</reference>
<dbReference type="InterPro" id="IPR016181">
    <property type="entry name" value="Acyl_CoA_acyltransferase"/>
</dbReference>
<dbReference type="AlphaFoldDB" id="A0A0F7K3K9"/>
<keyword evidence="5" id="KW-1185">Reference proteome</keyword>
<dbReference type="GO" id="GO:0016747">
    <property type="term" value="F:acyltransferase activity, transferring groups other than amino-acyl groups"/>
    <property type="evidence" value="ECO:0007669"/>
    <property type="project" value="InterPro"/>
</dbReference>
<dbReference type="KEGG" id="seds:AAY24_06540"/>
<dbReference type="Proteomes" id="UP000034410">
    <property type="component" value="Chromosome"/>
</dbReference>